<dbReference type="PANTHER" id="PTHR30474:SF3">
    <property type="entry name" value="PEPTIDOGLYCAN GLYCOSYLTRANSFERASE RODA"/>
    <property type="match status" value="1"/>
</dbReference>
<comment type="subcellular location">
    <subcellularLocation>
        <location evidence="1">Membrane</location>
        <topology evidence="1">Multi-pass membrane protein</topology>
    </subcellularLocation>
</comment>
<dbReference type="GO" id="GO:0032153">
    <property type="term" value="C:cell division site"/>
    <property type="evidence" value="ECO:0007669"/>
    <property type="project" value="TreeGrafter"/>
</dbReference>
<dbReference type="EMBL" id="LTBA01000003">
    <property type="protein sequence ID" value="KYH35410.1"/>
    <property type="molecule type" value="Genomic_DNA"/>
</dbReference>
<dbReference type="GO" id="GO:0005886">
    <property type="term" value="C:plasma membrane"/>
    <property type="evidence" value="ECO:0007669"/>
    <property type="project" value="TreeGrafter"/>
</dbReference>
<feature type="transmembrane region" description="Helical" evidence="6">
    <location>
        <begin position="119"/>
        <end position="137"/>
    </location>
</feature>
<gene>
    <name evidence="7" type="primary">ftsW_2</name>
    <name evidence="7" type="ORF">CLTEP_05860</name>
</gene>
<keyword evidence="5 6" id="KW-0472">Membrane</keyword>
<evidence type="ECO:0000256" key="6">
    <source>
        <dbReference type="SAM" id="Phobius"/>
    </source>
</evidence>
<dbReference type="PATRIC" id="fig|1121338.3.peg.593"/>
<dbReference type="OrthoDB" id="9812661at2"/>
<keyword evidence="8" id="KW-1185">Reference proteome</keyword>
<feature type="transmembrane region" description="Helical" evidence="6">
    <location>
        <begin position="64"/>
        <end position="81"/>
    </location>
</feature>
<evidence type="ECO:0000313" key="7">
    <source>
        <dbReference type="EMBL" id="KYH35410.1"/>
    </source>
</evidence>
<protein>
    <submittedName>
        <fullName evidence="7">Lipid II flippase FtsW</fullName>
    </submittedName>
</protein>
<keyword evidence="4 6" id="KW-1133">Transmembrane helix</keyword>
<feature type="transmembrane region" description="Helical" evidence="6">
    <location>
        <begin position="12"/>
        <end position="29"/>
    </location>
</feature>
<dbReference type="Proteomes" id="UP000075531">
    <property type="component" value="Unassembled WGS sequence"/>
</dbReference>
<dbReference type="GO" id="GO:0015648">
    <property type="term" value="F:lipid-linked peptidoglycan transporter activity"/>
    <property type="evidence" value="ECO:0007669"/>
    <property type="project" value="TreeGrafter"/>
</dbReference>
<evidence type="ECO:0000256" key="3">
    <source>
        <dbReference type="ARBA" id="ARBA00022960"/>
    </source>
</evidence>
<evidence type="ECO:0000256" key="2">
    <source>
        <dbReference type="ARBA" id="ARBA00022692"/>
    </source>
</evidence>
<keyword evidence="3" id="KW-0133">Cell shape</keyword>
<evidence type="ECO:0000256" key="4">
    <source>
        <dbReference type="ARBA" id="ARBA00022989"/>
    </source>
</evidence>
<feature type="transmembrane region" description="Helical" evidence="6">
    <location>
        <begin position="250"/>
        <end position="272"/>
    </location>
</feature>
<feature type="transmembrane region" description="Helical" evidence="6">
    <location>
        <begin position="35"/>
        <end position="52"/>
    </location>
</feature>
<comment type="caution">
    <text evidence="7">The sequence shown here is derived from an EMBL/GenBank/DDBJ whole genome shotgun (WGS) entry which is preliminary data.</text>
</comment>
<dbReference type="AlphaFoldDB" id="A0A151B6K5"/>
<feature type="transmembrane region" description="Helical" evidence="6">
    <location>
        <begin position="400"/>
        <end position="418"/>
    </location>
</feature>
<dbReference type="InterPro" id="IPR001182">
    <property type="entry name" value="FtsW/RodA"/>
</dbReference>
<dbReference type="PANTHER" id="PTHR30474">
    <property type="entry name" value="CELL CYCLE PROTEIN"/>
    <property type="match status" value="1"/>
</dbReference>
<dbReference type="GO" id="GO:0008360">
    <property type="term" value="P:regulation of cell shape"/>
    <property type="evidence" value="ECO:0007669"/>
    <property type="project" value="UniProtKB-KW"/>
</dbReference>
<evidence type="ECO:0000256" key="5">
    <source>
        <dbReference type="ARBA" id="ARBA00023136"/>
    </source>
</evidence>
<evidence type="ECO:0000256" key="1">
    <source>
        <dbReference type="ARBA" id="ARBA00004141"/>
    </source>
</evidence>
<feature type="transmembrane region" description="Helical" evidence="6">
    <location>
        <begin position="325"/>
        <end position="349"/>
    </location>
</feature>
<feature type="transmembrane region" description="Helical" evidence="6">
    <location>
        <begin position="370"/>
        <end position="394"/>
    </location>
</feature>
<proteinExistence type="predicted"/>
<dbReference type="STRING" id="1121338.CLTEP_05860"/>
<feature type="transmembrane region" description="Helical" evidence="6">
    <location>
        <begin position="93"/>
        <end position="112"/>
    </location>
</feature>
<dbReference type="GO" id="GO:0051301">
    <property type="term" value="P:cell division"/>
    <property type="evidence" value="ECO:0007669"/>
    <property type="project" value="InterPro"/>
</dbReference>
<sequence length="426" mass="47394">MNDIKDERKLLVFTYLLCIMCFFNVSIVGNIIDRSALILGIVMCVIISYSYIIIKRFFPDGDKYILVFSSILNIIGIVELYRLNQLLAIKQTLWYTLGNAIFIIIVIVVSDLKAFNRYKYLYLIVTVLLMALGTFLGQEIGGAKNWIRIGAFSFQPSEFGKITLIAYLASVLEDYGTQKQSRKFSIFDNVFDKYLKKYDIHESYKSLIEPALVVMVCLGFMVLQKDLGSALILFAISVTMLYIATSKFKYVITCIILFAIGSVISYCMFSHVRIRIEIWLDPWKYAYAQGSQIVQSLIAIVSGGLSGAGLGLGKPWLVPVVTTDFIYAAICEEFGILVGIAVIILYFLLFYRLMRAAVSAKDNFSRLLAVGYSTMIASQALVIIGGVTGAVPLTGITLPLVSYGGSSLVITYFSLGIVQKISEEGI</sequence>
<reference evidence="7 8" key="1">
    <citation type="submission" date="2016-02" db="EMBL/GenBank/DDBJ databases">
        <title>Genome sequence of Clostridium tepidiprofundi DSM 19306.</title>
        <authorList>
            <person name="Poehlein A."/>
            <person name="Daniel R."/>
        </authorList>
    </citation>
    <scope>NUCLEOTIDE SEQUENCE [LARGE SCALE GENOMIC DNA]</scope>
    <source>
        <strain evidence="7 8">DSM 19306</strain>
    </source>
</reference>
<feature type="transmembrane region" description="Helical" evidence="6">
    <location>
        <begin position="293"/>
        <end position="313"/>
    </location>
</feature>
<accession>A0A151B6K5</accession>
<dbReference type="Pfam" id="PF01098">
    <property type="entry name" value="FTSW_RODA_SPOVE"/>
    <property type="match status" value="1"/>
</dbReference>
<feature type="transmembrane region" description="Helical" evidence="6">
    <location>
        <begin position="227"/>
        <end position="244"/>
    </location>
</feature>
<organism evidence="7 8">
    <name type="scientific">Clostridium tepidiprofundi DSM 19306</name>
    <dbReference type="NCBI Taxonomy" id="1121338"/>
    <lineage>
        <taxon>Bacteria</taxon>
        <taxon>Bacillati</taxon>
        <taxon>Bacillota</taxon>
        <taxon>Clostridia</taxon>
        <taxon>Eubacteriales</taxon>
        <taxon>Clostridiaceae</taxon>
        <taxon>Clostridium</taxon>
    </lineage>
</organism>
<dbReference type="RefSeq" id="WP_066822326.1">
    <property type="nucleotide sequence ID" value="NZ_LTBA01000003.1"/>
</dbReference>
<name>A0A151B6K5_9CLOT</name>
<keyword evidence="2 6" id="KW-0812">Transmembrane</keyword>
<evidence type="ECO:0000313" key="8">
    <source>
        <dbReference type="Proteomes" id="UP000075531"/>
    </source>
</evidence>